<evidence type="ECO:0000256" key="1">
    <source>
        <dbReference type="SAM" id="MobiDB-lite"/>
    </source>
</evidence>
<organism evidence="2 3">
    <name type="scientific">Mycena chlorophos</name>
    <name type="common">Agaric fungus</name>
    <name type="synonym">Agaricus chlorophos</name>
    <dbReference type="NCBI Taxonomy" id="658473"/>
    <lineage>
        <taxon>Eukaryota</taxon>
        <taxon>Fungi</taxon>
        <taxon>Dikarya</taxon>
        <taxon>Basidiomycota</taxon>
        <taxon>Agaricomycotina</taxon>
        <taxon>Agaricomycetes</taxon>
        <taxon>Agaricomycetidae</taxon>
        <taxon>Agaricales</taxon>
        <taxon>Marasmiineae</taxon>
        <taxon>Mycenaceae</taxon>
        <taxon>Mycena</taxon>
    </lineage>
</organism>
<proteinExistence type="predicted"/>
<feature type="compositionally biased region" description="Acidic residues" evidence="1">
    <location>
        <begin position="518"/>
        <end position="531"/>
    </location>
</feature>
<dbReference type="Proteomes" id="UP000815677">
    <property type="component" value="Unassembled WGS sequence"/>
</dbReference>
<feature type="region of interest" description="Disordered" evidence="1">
    <location>
        <begin position="503"/>
        <end position="531"/>
    </location>
</feature>
<evidence type="ECO:0000313" key="3">
    <source>
        <dbReference type="Proteomes" id="UP000815677"/>
    </source>
</evidence>
<name>A0ABQ0KVY7_MYCCL</name>
<feature type="compositionally biased region" description="Basic and acidic residues" evidence="1">
    <location>
        <begin position="507"/>
        <end position="517"/>
    </location>
</feature>
<keyword evidence="3" id="KW-1185">Reference proteome</keyword>
<protein>
    <submittedName>
        <fullName evidence="2">Uncharacterized protein</fullName>
    </submittedName>
</protein>
<dbReference type="EMBL" id="DF838587">
    <property type="protein sequence ID" value="GAT43094.1"/>
    <property type="molecule type" value="Genomic_DNA"/>
</dbReference>
<sequence length="531" mass="58864">MDLGQEEYDKLGERERKKISGFIWAGCCMHKDMNSFKGGNAEMMGEWVRIGAKPPIPLANKQNAKILHDTLNGGAKSYEQMTEVEKDAFDNTTCGGVKAMALAGAVLENKNEHLGQADTHVSEFGYRFPDTSNNRFASFGLAACRVSANLEHYRKFISEIAYAKSSVLGHTNIEKNLNDALHDPATVTELCAMAIYMNVISFPYSRLVRGPGSHGHAQNILDLGPLHAEVQSHLRKLLQSPDLLFGSNTSPETATLDGGAWENPDAMNAVFALAPELPHLKAITLAFFRGALATWTRFSAEFAPGGPVEDLTAAEKLSAWMPTTNDANEGLLGSYRVMLRGRPNLTLHQFNAMMIFSRNDTISFMNALFDGEDHNFIMREARRIDVSGLEKGRKEAQRAFRQHLIGLNRAKEAARMKKAEELHAKLDAIQLIHRADLEKPPPGKSRWIGVQIQEQLSALKDRGVKIPTGTSNLKVPDKLEILKSLLEKYEAEVLRKGLIHGSDLSESAEKHPKRGIELPDEEDVEMEEAEL</sequence>
<evidence type="ECO:0000313" key="2">
    <source>
        <dbReference type="EMBL" id="GAT43094.1"/>
    </source>
</evidence>
<accession>A0ABQ0KVY7</accession>
<reference evidence="2" key="1">
    <citation type="submission" date="2014-09" db="EMBL/GenBank/DDBJ databases">
        <title>Genome sequence of the luminous mushroom Mycena chlorophos for searching fungal bioluminescence genes.</title>
        <authorList>
            <person name="Tanaka Y."/>
            <person name="Kasuga D."/>
            <person name="Oba Y."/>
            <person name="Hase S."/>
            <person name="Sato K."/>
            <person name="Oba Y."/>
            <person name="Sakakibara Y."/>
        </authorList>
    </citation>
    <scope>NUCLEOTIDE SEQUENCE</scope>
</reference>
<gene>
    <name evidence="2" type="ORF">MCHLO_00787</name>
</gene>